<keyword evidence="8 10" id="KW-0472">Membrane</keyword>
<accession>A0A2I0CQ49</accession>
<feature type="domain" description="CBS" evidence="12">
    <location>
        <begin position="274"/>
        <end position="332"/>
    </location>
</feature>
<dbReference type="AlphaFoldDB" id="A0A2I0CQ49"/>
<feature type="transmembrane region" description="Helical" evidence="11">
    <location>
        <begin position="123"/>
        <end position="144"/>
    </location>
</feature>
<feature type="domain" description="CBS" evidence="12">
    <location>
        <begin position="208"/>
        <end position="270"/>
    </location>
</feature>
<evidence type="ECO:0000256" key="10">
    <source>
        <dbReference type="PROSITE-ProRule" id="PRU01193"/>
    </source>
</evidence>
<reference evidence="15" key="1">
    <citation type="submission" date="2017-12" db="EMBL/GenBank/DDBJ databases">
        <authorList>
            <person name="Yu X.-Y."/>
        </authorList>
    </citation>
    <scope>NUCLEOTIDE SEQUENCE [LARGE SCALE GENOMIC DNA]</scope>
    <source>
        <strain evidence="15">ZYSR67-Z</strain>
    </source>
</reference>
<protein>
    <submittedName>
        <fullName evidence="14">Magnesium/cobalt efflux protein</fullName>
    </submittedName>
</protein>
<evidence type="ECO:0000256" key="7">
    <source>
        <dbReference type="ARBA" id="ARBA00023122"/>
    </source>
</evidence>
<evidence type="ECO:0000256" key="3">
    <source>
        <dbReference type="ARBA" id="ARBA00022475"/>
    </source>
</evidence>
<dbReference type="SUPFAM" id="SSF56176">
    <property type="entry name" value="FAD-binding/transporter-associated domain-like"/>
    <property type="match status" value="1"/>
</dbReference>
<dbReference type="Proteomes" id="UP000242861">
    <property type="component" value="Unassembled WGS sequence"/>
</dbReference>
<gene>
    <name evidence="14" type="ORF">CW360_08955</name>
</gene>
<evidence type="ECO:0000259" key="12">
    <source>
        <dbReference type="PROSITE" id="PS51371"/>
    </source>
</evidence>
<evidence type="ECO:0000313" key="14">
    <source>
        <dbReference type="EMBL" id="PKF71270.1"/>
    </source>
</evidence>
<dbReference type="SMART" id="SM00116">
    <property type="entry name" value="CBS"/>
    <property type="match status" value="2"/>
</dbReference>
<evidence type="ECO:0000256" key="4">
    <source>
        <dbReference type="ARBA" id="ARBA00022692"/>
    </source>
</evidence>
<organism evidence="14 15">
    <name type="scientific">Pseudomonas fluvialis</name>
    <dbReference type="NCBI Taxonomy" id="1793966"/>
    <lineage>
        <taxon>Bacteria</taxon>
        <taxon>Pseudomonadati</taxon>
        <taxon>Pseudomonadota</taxon>
        <taxon>Gammaproteobacteria</taxon>
        <taxon>Pseudomonadales</taxon>
        <taxon>Pseudomonadaceae</taxon>
        <taxon>Pseudomonas</taxon>
    </lineage>
</organism>
<keyword evidence="3" id="KW-1003">Cell membrane</keyword>
<dbReference type="Pfam" id="PF03471">
    <property type="entry name" value="CorC_HlyC"/>
    <property type="match status" value="1"/>
</dbReference>
<dbReference type="Gene3D" id="3.30.465.10">
    <property type="match status" value="1"/>
</dbReference>
<dbReference type="InterPro" id="IPR044751">
    <property type="entry name" value="Ion_transp-like_CBS"/>
</dbReference>
<evidence type="ECO:0000259" key="13">
    <source>
        <dbReference type="PROSITE" id="PS51846"/>
    </source>
</evidence>
<evidence type="ECO:0000256" key="2">
    <source>
        <dbReference type="ARBA" id="ARBA00006337"/>
    </source>
</evidence>
<evidence type="ECO:0000256" key="8">
    <source>
        <dbReference type="ARBA" id="ARBA00023136"/>
    </source>
</evidence>
<dbReference type="CDD" id="cd04590">
    <property type="entry name" value="CBS_pair_CorC_HlyC_assoc"/>
    <property type="match status" value="1"/>
</dbReference>
<dbReference type="PROSITE" id="PS51371">
    <property type="entry name" value="CBS"/>
    <property type="match status" value="2"/>
</dbReference>
<dbReference type="PANTHER" id="PTHR22777:SF32">
    <property type="entry name" value="UPF0053 INNER MEMBRANE PROTEIN YFJD"/>
    <property type="match status" value="1"/>
</dbReference>
<comment type="subcellular location">
    <subcellularLocation>
        <location evidence="1">Cell membrane</location>
        <topology evidence="1">Multi-pass membrane protein</topology>
    </subcellularLocation>
</comment>
<evidence type="ECO:0000313" key="15">
    <source>
        <dbReference type="Proteomes" id="UP000242861"/>
    </source>
</evidence>
<keyword evidence="5" id="KW-0677">Repeat</keyword>
<proteinExistence type="inferred from homology"/>
<feature type="transmembrane region" description="Helical" evidence="11">
    <location>
        <begin position="62"/>
        <end position="86"/>
    </location>
</feature>
<dbReference type="PANTHER" id="PTHR22777">
    <property type="entry name" value="HEMOLYSIN-RELATED"/>
    <property type="match status" value="1"/>
</dbReference>
<evidence type="ECO:0000256" key="9">
    <source>
        <dbReference type="PROSITE-ProRule" id="PRU00703"/>
    </source>
</evidence>
<dbReference type="InterPro" id="IPR036318">
    <property type="entry name" value="FAD-bd_PCMH-like_sf"/>
</dbReference>
<comment type="caution">
    <text evidence="14">The sequence shown here is derived from an EMBL/GenBank/DDBJ whole genome shotgun (WGS) entry which is preliminary data.</text>
</comment>
<dbReference type="InterPro" id="IPR016169">
    <property type="entry name" value="FAD-bd_PCMH_sub2"/>
</dbReference>
<evidence type="ECO:0000256" key="11">
    <source>
        <dbReference type="SAM" id="Phobius"/>
    </source>
</evidence>
<dbReference type="GO" id="GO:0005886">
    <property type="term" value="C:plasma membrane"/>
    <property type="evidence" value="ECO:0007669"/>
    <property type="project" value="UniProtKB-SubCell"/>
</dbReference>
<dbReference type="InterPro" id="IPR000644">
    <property type="entry name" value="CBS_dom"/>
</dbReference>
<dbReference type="Pfam" id="PF01595">
    <property type="entry name" value="CNNM"/>
    <property type="match status" value="1"/>
</dbReference>
<feature type="domain" description="CNNM transmembrane" evidence="13">
    <location>
        <begin position="2"/>
        <end position="189"/>
    </location>
</feature>
<feature type="transmembrane region" description="Helical" evidence="11">
    <location>
        <begin position="92"/>
        <end position="111"/>
    </location>
</feature>
<name>A0A2I0CQ49_9PSED</name>
<evidence type="ECO:0000256" key="1">
    <source>
        <dbReference type="ARBA" id="ARBA00004651"/>
    </source>
</evidence>
<dbReference type="SUPFAM" id="SSF54631">
    <property type="entry name" value="CBS-domain pair"/>
    <property type="match status" value="1"/>
</dbReference>
<keyword evidence="4 10" id="KW-0812">Transmembrane</keyword>
<evidence type="ECO:0000256" key="6">
    <source>
        <dbReference type="ARBA" id="ARBA00022989"/>
    </source>
</evidence>
<dbReference type="Gene3D" id="3.10.580.10">
    <property type="entry name" value="CBS-domain"/>
    <property type="match status" value="1"/>
</dbReference>
<dbReference type="InterPro" id="IPR002550">
    <property type="entry name" value="CNNM"/>
</dbReference>
<sequence>MDDMHTTYLFGLLVFLIICSAFFSSSETSMLSLNRYRLRHLDRQGHRGARRATRLLERPDRLLGTILVGNNIVNILAASIATVLAVNIWGEAGIAVATAVLTVVVLIFGEITPKTLAALRPELVAFPASHVLLMLQRLLYPVVWTTSAISNVLLRLLGIDPAQRHGEHLSTEELRSVVREAGSSLSPSRQNMLLGVLDLEMIRVDDIMVPRHEVQGIDLDDSLEHISEQLRNTPYTRLPVYRGDINQIEGVVHMRQVASLLTNNQLSKDTLLSACRPPYFVPESTPLSVQLLNFKQHKRRIAIVVDEYGDVTGVVTLEDILAEIVGELSPPSPGEPEEIHPQADGSYIIEGSTNLRELNRQLDWELPCDGPKTLNGLITEALESIPESSVCLQIGDYRLEILDAAGNRVSRARAWRASQQSAQTLNQ</sequence>
<keyword evidence="7 9" id="KW-0129">CBS domain</keyword>
<dbReference type="InterPro" id="IPR046342">
    <property type="entry name" value="CBS_dom_sf"/>
</dbReference>
<dbReference type="Pfam" id="PF00571">
    <property type="entry name" value="CBS"/>
    <property type="match status" value="2"/>
</dbReference>
<keyword evidence="6 10" id="KW-1133">Transmembrane helix</keyword>
<evidence type="ECO:0000256" key="5">
    <source>
        <dbReference type="ARBA" id="ARBA00022737"/>
    </source>
</evidence>
<dbReference type="SMART" id="SM01091">
    <property type="entry name" value="CorC_HlyC"/>
    <property type="match status" value="1"/>
</dbReference>
<dbReference type="NCBIfam" id="NF008604">
    <property type="entry name" value="PRK11573.1"/>
    <property type="match status" value="1"/>
</dbReference>
<dbReference type="InterPro" id="IPR005170">
    <property type="entry name" value="Transptr-assoc_dom"/>
</dbReference>
<comment type="similarity">
    <text evidence="2">Belongs to the UPF0053 family.</text>
</comment>
<dbReference type="GO" id="GO:0050660">
    <property type="term" value="F:flavin adenine dinucleotide binding"/>
    <property type="evidence" value="ECO:0007669"/>
    <property type="project" value="InterPro"/>
</dbReference>
<dbReference type="PROSITE" id="PS51846">
    <property type="entry name" value="CNNM"/>
    <property type="match status" value="1"/>
</dbReference>
<feature type="transmembrane region" description="Helical" evidence="11">
    <location>
        <begin position="6"/>
        <end position="25"/>
    </location>
</feature>
<dbReference type="EMBL" id="PIYS01000015">
    <property type="protein sequence ID" value="PKF71270.1"/>
    <property type="molecule type" value="Genomic_DNA"/>
</dbReference>